<sequence>MVLLPTYHPVPTGEEKSFNHHEQTNQAYQDISQVHPASIGNNISQYNGDEKVDFSKLHPASFGTTTPVIASRPTNTDKQRVTRTSKVKRTFLALILVYFVLVGLGKLGKLVAPGHGHKHHHQNKQFETGLRWRGHTFRHHGYVDDMQYIKPCNGMSEIKNEFSVIPTSYGSPILLEGEQKTANASFTIPFNRGKTLNINFEGVEGNVLISRDSALSGRHSTSEIIVESLFENDVNGVEMKSNDWVNDLTITAENMIDHRVHIILPAEKSRIPTLSISTNKSLQFEIDPSAQDVFFKSLKLKSENGDLDVSAIKASEINLETTTGAIGGTYNVSKALVLKTITGNIDAKVHVLEPWNGPHRRPPPPHHGEPPHKPGHHDDGDDDHKHKPKHHDGKEDDSSDDEEEHRHHKKDKRGQTHKREHKKKRHDHLHKKDKHPKKSWLSKLLGGSDEKHRHHHDHPHGPPPPEPAFIGAFSTTGSVNLTVLSQGSYRSSIIKAFSKTNNVSVEHAENFRGEYDVSTFVGEYTVEVPEKYKDHHIIAEGKSETGGFQKGLVGFKRPKGEHPPHRKQPPSKNETDVEEILEKRSTLDGNEEEASEYVQDDMENWFNILEAALEDDNKDFDFEHPPSPPPHKGPENHPHPPPPPPPGPSEPPHKGHREHPHPPSPPHRGPHEPHGPHGPHGPPHRPPPPPGHSRVFAHTDIGSVQVVL</sequence>
<feature type="region of interest" description="Disordered" evidence="1">
    <location>
        <begin position="544"/>
        <end position="596"/>
    </location>
</feature>
<evidence type="ECO:0000313" key="4">
    <source>
        <dbReference type="Proteomes" id="UP001355207"/>
    </source>
</evidence>
<keyword evidence="2" id="KW-0472">Membrane</keyword>
<organism evidence="3 4">
    <name type="scientific">Kwoniella dendrophila CBS 6074</name>
    <dbReference type="NCBI Taxonomy" id="1295534"/>
    <lineage>
        <taxon>Eukaryota</taxon>
        <taxon>Fungi</taxon>
        <taxon>Dikarya</taxon>
        <taxon>Basidiomycota</taxon>
        <taxon>Agaricomycotina</taxon>
        <taxon>Tremellomycetes</taxon>
        <taxon>Tremellales</taxon>
        <taxon>Cryptococcaceae</taxon>
        <taxon>Kwoniella</taxon>
    </lineage>
</organism>
<feature type="region of interest" description="Disordered" evidence="1">
    <location>
        <begin position="447"/>
        <end position="466"/>
    </location>
</feature>
<dbReference type="Proteomes" id="UP001355207">
    <property type="component" value="Chromosome 6"/>
</dbReference>
<dbReference type="AlphaFoldDB" id="A0AAX4K074"/>
<feature type="compositionally biased region" description="Pro residues" evidence="1">
    <location>
        <begin position="639"/>
        <end position="650"/>
    </location>
</feature>
<keyword evidence="4" id="KW-1185">Reference proteome</keyword>
<accession>A0AAX4K074</accession>
<protein>
    <recommendedName>
        <fullName evidence="5">Adhesin domain-containing protein</fullName>
    </recommendedName>
</protein>
<feature type="region of interest" description="Disordered" evidence="1">
    <location>
        <begin position="353"/>
        <end position="441"/>
    </location>
</feature>
<evidence type="ECO:0000256" key="1">
    <source>
        <dbReference type="SAM" id="MobiDB-lite"/>
    </source>
</evidence>
<feature type="compositionally biased region" description="Basic and acidic residues" evidence="1">
    <location>
        <begin position="366"/>
        <end position="385"/>
    </location>
</feature>
<name>A0AAX4K074_9TREE</name>
<feature type="transmembrane region" description="Helical" evidence="2">
    <location>
        <begin position="90"/>
        <end position="108"/>
    </location>
</feature>
<proteinExistence type="predicted"/>
<evidence type="ECO:0000256" key="2">
    <source>
        <dbReference type="SAM" id="Phobius"/>
    </source>
</evidence>
<feature type="compositionally biased region" description="Pro residues" evidence="1">
    <location>
        <begin position="679"/>
        <end position="691"/>
    </location>
</feature>
<dbReference type="RefSeq" id="XP_066076911.1">
    <property type="nucleotide sequence ID" value="XM_066220814.1"/>
</dbReference>
<keyword evidence="2" id="KW-0812">Transmembrane</keyword>
<reference evidence="3 4" key="1">
    <citation type="submission" date="2024-01" db="EMBL/GenBank/DDBJ databases">
        <title>Comparative genomics of Cryptococcus and Kwoniella reveals pathogenesis evolution and contrasting modes of karyotype evolution via chromosome fusion or intercentromeric recombination.</title>
        <authorList>
            <person name="Coelho M.A."/>
            <person name="David-Palma M."/>
            <person name="Shea T."/>
            <person name="Bowers K."/>
            <person name="McGinley-Smith S."/>
            <person name="Mohammad A.W."/>
            <person name="Gnirke A."/>
            <person name="Yurkov A.M."/>
            <person name="Nowrousian M."/>
            <person name="Sun S."/>
            <person name="Cuomo C.A."/>
            <person name="Heitman J."/>
        </authorList>
    </citation>
    <scope>NUCLEOTIDE SEQUENCE [LARGE SCALE GENOMIC DNA]</scope>
    <source>
        <strain evidence="3 4">CBS 6074</strain>
    </source>
</reference>
<dbReference type="GeneID" id="91095751"/>
<feature type="region of interest" description="Disordered" evidence="1">
    <location>
        <begin position="613"/>
        <end position="708"/>
    </location>
</feature>
<evidence type="ECO:0008006" key="5">
    <source>
        <dbReference type="Google" id="ProtNLM"/>
    </source>
</evidence>
<evidence type="ECO:0000313" key="3">
    <source>
        <dbReference type="EMBL" id="WWC90148.1"/>
    </source>
</evidence>
<gene>
    <name evidence="3" type="ORF">L201_005081</name>
</gene>
<feature type="compositionally biased region" description="Basic residues" evidence="1">
    <location>
        <begin position="406"/>
        <end position="440"/>
    </location>
</feature>
<keyword evidence="2" id="KW-1133">Transmembrane helix</keyword>
<dbReference type="EMBL" id="CP144103">
    <property type="protein sequence ID" value="WWC90148.1"/>
    <property type="molecule type" value="Genomic_DNA"/>
</dbReference>